<dbReference type="Gene3D" id="3.30.40.10">
    <property type="entry name" value="Zinc/RING finger domain, C3HC4 (zinc finger)"/>
    <property type="match status" value="1"/>
</dbReference>
<organism evidence="4 5">
    <name type="scientific">Gracilariopsis chorda</name>
    <dbReference type="NCBI Taxonomy" id="448386"/>
    <lineage>
        <taxon>Eukaryota</taxon>
        <taxon>Rhodophyta</taxon>
        <taxon>Florideophyceae</taxon>
        <taxon>Rhodymeniophycidae</taxon>
        <taxon>Gracilariales</taxon>
        <taxon>Gracilariaceae</taxon>
        <taxon>Gracilariopsis</taxon>
    </lineage>
</organism>
<dbReference type="SUPFAM" id="SSF57850">
    <property type="entry name" value="RING/U-box"/>
    <property type="match status" value="1"/>
</dbReference>
<feature type="compositionally biased region" description="Basic and acidic residues" evidence="2">
    <location>
        <begin position="320"/>
        <end position="331"/>
    </location>
</feature>
<comment type="caution">
    <text evidence="4">The sequence shown here is derived from an EMBL/GenBank/DDBJ whole genome shotgun (WGS) entry which is preliminary data.</text>
</comment>
<dbReference type="SMART" id="SM00355">
    <property type="entry name" value="ZnF_C2H2"/>
    <property type="match status" value="4"/>
</dbReference>
<dbReference type="PROSITE" id="PS50089">
    <property type="entry name" value="ZF_RING_2"/>
    <property type="match status" value="1"/>
</dbReference>
<evidence type="ECO:0000313" key="4">
    <source>
        <dbReference type="EMBL" id="PXF49325.1"/>
    </source>
</evidence>
<feature type="region of interest" description="Disordered" evidence="2">
    <location>
        <begin position="373"/>
        <end position="439"/>
    </location>
</feature>
<proteinExistence type="predicted"/>
<feature type="compositionally biased region" description="Low complexity" evidence="2">
    <location>
        <begin position="383"/>
        <end position="398"/>
    </location>
</feature>
<dbReference type="OrthoDB" id="5115at2759"/>
<feature type="compositionally biased region" description="Basic and acidic residues" evidence="2">
    <location>
        <begin position="338"/>
        <end position="349"/>
    </location>
</feature>
<dbReference type="GO" id="GO:0072344">
    <property type="term" value="P:rescue of stalled ribosome"/>
    <property type="evidence" value="ECO:0007669"/>
    <property type="project" value="InterPro"/>
</dbReference>
<dbReference type="STRING" id="448386.A0A2V3J4L1"/>
<keyword evidence="5" id="KW-1185">Reference proteome</keyword>
<feature type="region of interest" description="Disordered" evidence="2">
    <location>
        <begin position="527"/>
        <end position="606"/>
    </location>
</feature>
<feature type="compositionally biased region" description="Basic residues" evidence="2">
    <location>
        <begin position="723"/>
        <end position="735"/>
    </location>
</feature>
<protein>
    <recommendedName>
        <fullName evidence="3">RING-type domain-containing protein</fullName>
    </recommendedName>
</protein>
<evidence type="ECO:0000256" key="1">
    <source>
        <dbReference type="PROSITE-ProRule" id="PRU00175"/>
    </source>
</evidence>
<gene>
    <name evidence="4" type="ORF">BWQ96_00899</name>
</gene>
<dbReference type="InterPro" id="IPR044288">
    <property type="entry name" value="ZNF598/HEL2"/>
</dbReference>
<feature type="region of interest" description="Disordered" evidence="2">
    <location>
        <begin position="1"/>
        <end position="48"/>
    </location>
</feature>
<keyword evidence="1" id="KW-0863">Zinc-finger</keyword>
<dbReference type="EMBL" id="NBIV01000006">
    <property type="protein sequence ID" value="PXF49325.1"/>
    <property type="molecule type" value="Genomic_DNA"/>
</dbReference>
<feature type="region of interest" description="Disordered" evidence="2">
    <location>
        <begin position="306"/>
        <end position="350"/>
    </location>
</feature>
<dbReference type="GO" id="GO:0043022">
    <property type="term" value="F:ribosome binding"/>
    <property type="evidence" value="ECO:0007669"/>
    <property type="project" value="TreeGrafter"/>
</dbReference>
<keyword evidence="1" id="KW-0479">Metal-binding</keyword>
<feature type="compositionally biased region" description="Polar residues" evidence="2">
    <location>
        <begin position="399"/>
        <end position="409"/>
    </location>
</feature>
<evidence type="ECO:0000256" key="2">
    <source>
        <dbReference type="SAM" id="MobiDB-lite"/>
    </source>
</evidence>
<feature type="compositionally biased region" description="Polar residues" evidence="2">
    <location>
        <begin position="651"/>
        <end position="662"/>
    </location>
</feature>
<name>A0A2V3J4L1_9FLOR</name>
<accession>A0A2V3J4L1</accession>
<feature type="region of interest" description="Disordered" evidence="2">
    <location>
        <begin position="639"/>
        <end position="782"/>
    </location>
</feature>
<sequence length="839" mass="92410">MPQRNPKRNNTASAKRKRHTNASTSASKTENTPAPKHTTSESRVTQQHSEEASHTTCSICAEKAADWAVGHCGHIVCGDCFHRMRVLYDRKHCVMCKETIKGVVFVPLHLYKQGMRFEQGVALPGAFHDKQVNIWFTDYARYDQLRTLRGWKCSHKACTFKFPQNSVFSNAEQLRAHARAEHRCVYCNICFNGRKAFVSEIELYPLDKDRNFSSRHRAHMRKAHPMCKFCRKYFLDDDAIYNHLQEDHETCTVCERSGRLHEYYATFEQLERHYEHEHYVCQHDSCRGIVFATNIELQAHIHTRHNDNARGTRSRTLRVNLHDLHREERTRRPAMHSPVDEQRERDRQAARRRAFLSSNVVFSGALDFEANPTDFVPADEESPSSVAATAARSAEPSANSSRSQPTDTVSAAEDADQESIALTRRPDDGRFHPLALPRDAEERQARNTVLVRTMRSLLEPAEYEQFRSTSSEFQNGRKSAEEYYDAVVDAFGVRAAVRDILPELVSLLPNPLLREPLLQVCLRRTNTPGSQAGYLDPTKRFGHLGPEEFPRLGRVNRTEAPAAKEPTQAQASSGAGPSSSAGASSSKARIPQKTAASVLREPPPRRVLGQARAAGVPASGSGGISSGVLANAFPSLSSTITSGRNPAPRSEPSQQSRANSSARPAPITTALSDFPSLSISNNSSSSGVGSSSGNAPPTQEDARPADVALRAGAVWGGAGSRGRGGKRRGPGHGRRPATPPKSVVLASTKGIPDIRLGSSSTGESGPPLSSGAQQTNTPRRNKVIDVTQIARARKEALQKSNVPKIGGSGYGFAWDRKKVQQKKREIKSSMNANEDENGN</sequence>
<dbReference type="PROSITE" id="PS00028">
    <property type="entry name" value="ZINC_FINGER_C2H2_1"/>
    <property type="match status" value="1"/>
</dbReference>
<evidence type="ECO:0000313" key="5">
    <source>
        <dbReference type="Proteomes" id="UP000247409"/>
    </source>
</evidence>
<feature type="compositionally biased region" description="Low complexity" evidence="2">
    <location>
        <begin position="676"/>
        <end position="694"/>
    </location>
</feature>
<feature type="domain" description="RING-type" evidence="3">
    <location>
        <begin position="57"/>
        <end position="97"/>
    </location>
</feature>
<dbReference type="InterPro" id="IPR013087">
    <property type="entry name" value="Znf_C2H2_type"/>
</dbReference>
<dbReference type="InterPro" id="IPR057634">
    <property type="entry name" value="PAH_ZNF598/HEL2"/>
</dbReference>
<feature type="compositionally biased region" description="Low complexity" evidence="2">
    <location>
        <begin position="569"/>
        <end position="588"/>
    </location>
</feature>
<feature type="compositionally biased region" description="Polar residues" evidence="2">
    <location>
        <begin position="21"/>
        <end position="32"/>
    </location>
</feature>
<dbReference type="Pfam" id="PF23202">
    <property type="entry name" value="PAH_ZNF598"/>
    <property type="match status" value="1"/>
</dbReference>
<keyword evidence="1" id="KW-0862">Zinc</keyword>
<dbReference type="GO" id="GO:0016567">
    <property type="term" value="P:protein ubiquitination"/>
    <property type="evidence" value="ECO:0007669"/>
    <property type="project" value="TreeGrafter"/>
</dbReference>
<dbReference type="Proteomes" id="UP000247409">
    <property type="component" value="Unassembled WGS sequence"/>
</dbReference>
<feature type="region of interest" description="Disordered" evidence="2">
    <location>
        <begin position="816"/>
        <end position="839"/>
    </location>
</feature>
<dbReference type="InterPro" id="IPR001841">
    <property type="entry name" value="Znf_RING"/>
</dbReference>
<dbReference type="Pfam" id="PF25447">
    <property type="entry name" value="RING_ZNF598"/>
    <property type="match status" value="1"/>
</dbReference>
<dbReference type="AlphaFoldDB" id="A0A2V3J4L1"/>
<feature type="compositionally biased region" description="Basic and acidic residues" evidence="2">
    <location>
        <begin position="816"/>
        <end position="827"/>
    </location>
</feature>
<dbReference type="GO" id="GO:0008270">
    <property type="term" value="F:zinc ion binding"/>
    <property type="evidence" value="ECO:0007669"/>
    <property type="project" value="UniProtKB-KW"/>
</dbReference>
<dbReference type="InterPro" id="IPR013083">
    <property type="entry name" value="Znf_RING/FYVE/PHD"/>
</dbReference>
<evidence type="ECO:0000259" key="3">
    <source>
        <dbReference type="PROSITE" id="PS50089"/>
    </source>
</evidence>
<dbReference type="GO" id="GO:0061630">
    <property type="term" value="F:ubiquitin protein ligase activity"/>
    <property type="evidence" value="ECO:0007669"/>
    <property type="project" value="InterPro"/>
</dbReference>
<dbReference type="PANTHER" id="PTHR22938:SF0">
    <property type="entry name" value="E3 UBIQUITIN-PROTEIN LIGASE ZNF598"/>
    <property type="match status" value="1"/>
</dbReference>
<dbReference type="PANTHER" id="PTHR22938">
    <property type="entry name" value="ZINC FINGER PROTEIN 598"/>
    <property type="match status" value="1"/>
</dbReference>
<reference evidence="4 5" key="1">
    <citation type="journal article" date="2018" name="Mol. Biol. Evol.">
        <title>Analysis of the draft genome of the red seaweed Gracilariopsis chorda provides insights into genome size evolution in Rhodophyta.</title>
        <authorList>
            <person name="Lee J."/>
            <person name="Yang E.C."/>
            <person name="Graf L."/>
            <person name="Yang J.H."/>
            <person name="Qiu H."/>
            <person name="Zel Zion U."/>
            <person name="Chan C.X."/>
            <person name="Stephens T.G."/>
            <person name="Weber A.P.M."/>
            <person name="Boo G.H."/>
            <person name="Boo S.M."/>
            <person name="Kim K.M."/>
            <person name="Shin Y."/>
            <person name="Jung M."/>
            <person name="Lee S.J."/>
            <person name="Yim H.S."/>
            <person name="Lee J.H."/>
            <person name="Bhattacharya D."/>
            <person name="Yoon H.S."/>
        </authorList>
    </citation>
    <scope>NUCLEOTIDE SEQUENCE [LARGE SCALE GENOMIC DNA]</scope>
    <source>
        <strain evidence="4 5">SKKU-2015</strain>
        <tissue evidence="4">Whole body</tissue>
    </source>
</reference>